<gene>
    <name evidence="2" type="ORF">DLM46_25780</name>
</gene>
<evidence type="ECO:0000313" key="2">
    <source>
        <dbReference type="EMBL" id="RDJ99858.1"/>
    </source>
</evidence>
<protein>
    <submittedName>
        <fullName evidence="2">Transcriptional regulator</fullName>
    </submittedName>
</protein>
<keyword evidence="1" id="KW-0472">Membrane</keyword>
<keyword evidence="1" id="KW-1133">Transmembrane helix</keyword>
<comment type="caution">
    <text evidence="2">The sequence shown here is derived from an EMBL/GenBank/DDBJ whole genome shotgun (WGS) entry which is preliminary data.</text>
</comment>
<dbReference type="AlphaFoldDB" id="A0A370N2L9"/>
<organism evidence="2 3">
    <name type="scientific">Paraburkholderia lacunae</name>
    <dbReference type="NCBI Taxonomy" id="2211104"/>
    <lineage>
        <taxon>Bacteria</taxon>
        <taxon>Pseudomonadati</taxon>
        <taxon>Pseudomonadota</taxon>
        <taxon>Betaproteobacteria</taxon>
        <taxon>Burkholderiales</taxon>
        <taxon>Burkholderiaceae</taxon>
        <taxon>Paraburkholderia</taxon>
    </lineage>
</organism>
<reference evidence="3" key="1">
    <citation type="submission" date="2018-05" db="EMBL/GenBank/DDBJ databases">
        <authorList>
            <person name="Feng T."/>
        </authorList>
    </citation>
    <scope>NUCLEOTIDE SEQUENCE [LARGE SCALE GENOMIC DNA]</scope>
    <source>
        <strain evidence="3">S27</strain>
    </source>
</reference>
<dbReference type="EMBL" id="QHKS01000019">
    <property type="protein sequence ID" value="RDJ99858.1"/>
    <property type="molecule type" value="Genomic_DNA"/>
</dbReference>
<keyword evidence="3" id="KW-1185">Reference proteome</keyword>
<sequence length="245" mass="26700">MNPIDSHRDSPLSEADIQAYADGMLTPERAAFLRDYLGKDQTEARRVAFYGRLNTQIQRAFQTTDEPATDRVTGRRLSLRGALRRLRTAMRHSRIMKTIAALVLVLASASGWLAATEVSARALNNAAVMALAETAAGQFSAASPTRTGTSAPDLAAVGLRLVDERSVALGPFQRAGEFVYLNADNRPVVLMSALAPLAPSQPQWAARRIGDIRLLTWTAQWQRFVVAGDARTHGLMRAADALTMR</sequence>
<evidence type="ECO:0000313" key="3">
    <source>
        <dbReference type="Proteomes" id="UP000254875"/>
    </source>
</evidence>
<accession>A0A370N2L9</accession>
<proteinExistence type="predicted"/>
<keyword evidence="1" id="KW-0812">Transmembrane</keyword>
<feature type="transmembrane region" description="Helical" evidence="1">
    <location>
        <begin position="95"/>
        <end position="115"/>
    </location>
</feature>
<dbReference type="RefSeq" id="WP_115105269.1">
    <property type="nucleotide sequence ID" value="NZ_QHKS01000019.1"/>
</dbReference>
<name>A0A370N2L9_9BURK</name>
<dbReference type="OrthoDB" id="8999091at2"/>
<dbReference type="Proteomes" id="UP000254875">
    <property type="component" value="Unassembled WGS sequence"/>
</dbReference>
<evidence type="ECO:0000256" key="1">
    <source>
        <dbReference type="SAM" id="Phobius"/>
    </source>
</evidence>